<keyword evidence="6" id="KW-1185">Reference proteome</keyword>
<feature type="domain" description="4Fe-4S ferredoxin-type" evidence="4">
    <location>
        <begin position="45"/>
        <end position="79"/>
    </location>
</feature>
<evidence type="ECO:0000313" key="6">
    <source>
        <dbReference type="Proteomes" id="UP000315947"/>
    </source>
</evidence>
<dbReference type="Pfam" id="PF13237">
    <property type="entry name" value="Fer4_10"/>
    <property type="match status" value="1"/>
</dbReference>
<keyword evidence="3" id="KW-0411">Iron-sulfur</keyword>
<feature type="domain" description="4Fe-4S ferredoxin-type" evidence="4">
    <location>
        <begin position="194"/>
        <end position="225"/>
    </location>
</feature>
<proteinExistence type="predicted"/>
<dbReference type="PROSITE" id="PS51379">
    <property type="entry name" value="4FE4S_FER_2"/>
    <property type="match status" value="2"/>
</dbReference>
<name>A0ABX5WTC9_9GAMM</name>
<evidence type="ECO:0000256" key="2">
    <source>
        <dbReference type="ARBA" id="ARBA00023004"/>
    </source>
</evidence>
<dbReference type="Gene3D" id="3.30.70.20">
    <property type="match status" value="2"/>
</dbReference>
<organism evidence="5 6">
    <name type="scientific">Shewanella psychropiezotolerans</name>
    <dbReference type="NCBI Taxonomy" id="2593655"/>
    <lineage>
        <taxon>Bacteria</taxon>
        <taxon>Pseudomonadati</taxon>
        <taxon>Pseudomonadota</taxon>
        <taxon>Gammaproteobacteria</taxon>
        <taxon>Alteromonadales</taxon>
        <taxon>Shewanellaceae</taxon>
        <taxon>Shewanella</taxon>
    </lineage>
</organism>
<dbReference type="InterPro" id="IPR017896">
    <property type="entry name" value="4Fe4S_Fe-S-bd"/>
</dbReference>
<evidence type="ECO:0000256" key="3">
    <source>
        <dbReference type="ARBA" id="ARBA00023014"/>
    </source>
</evidence>
<evidence type="ECO:0000256" key="1">
    <source>
        <dbReference type="ARBA" id="ARBA00022723"/>
    </source>
</evidence>
<evidence type="ECO:0000259" key="4">
    <source>
        <dbReference type="PROSITE" id="PS51379"/>
    </source>
</evidence>
<evidence type="ECO:0000313" key="5">
    <source>
        <dbReference type="EMBL" id="QDO82316.1"/>
    </source>
</evidence>
<dbReference type="SUPFAM" id="SSF54862">
    <property type="entry name" value="4Fe-4S ferredoxins"/>
    <property type="match status" value="1"/>
</dbReference>
<reference evidence="5 6" key="1">
    <citation type="submission" date="2019-07" db="EMBL/GenBank/DDBJ databases">
        <title>Shewanella sp. YLB-06 whole genomic sequence.</title>
        <authorList>
            <person name="Yu L."/>
        </authorList>
    </citation>
    <scope>NUCLEOTIDE SEQUENCE [LARGE SCALE GENOMIC DNA]</scope>
    <source>
        <strain evidence="5 6">YLB-06</strain>
    </source>
</reference>
<dbReference type="EMBL" id="CP041614">
    <property type="protein sequence ID" value="QDO82316.1"/>
    <property type="molecule type" value="Genomic_DNA"/>
</dbReference>
<keyword evidence="2" id="KW-0408">Iron</keyword>
<keyword evidence="1" id="KW-0479">Metal-binding</keyword>
<accession>A0ABX5WTC9</accession>
<gene>
    <name evidence="5" type="ORF">FM037_02515</name>
</gene>
<dbReference type="Proteomes" id="UP000315947">
    <property type="component" value="Chromosome"/>
</dbReference>
<dbReference type="InterPro" id="IPR017900">
    <property type="entry name" value="4Fe4S_Fe_S_CS"/>
</dbReference>
<sequence length="239" mass="25969">MSDQSKTQLMDRRSFFKSSFSKIADIGSEHALKKVEHNAKGWIRPPFAINELDFLLNCSRCGECIKACPHQVIFELPLHRGTVAVATPAMDIPNKACELCCDWPCVTVCKDKALAFPAKQPELERAEPPIVEGAFPDEQADPATHIESFPAANQCPPMAIARVNTDLCMPYSGPECGACFGSCPIENTLTWHNEKPSIKVDTCVGCGQCVQACITMPKAIEVGHFGPADSQSTETGQIS</sequence>
<dbReference type="PROSITE" id="PS00198">
    <property type="entry name" value="4FE4S_FER_1"/>
    <property type="match status" value="1"/>
</dbReference>
<dbReference type="RefSeq" id="WP_144044707.1">
    <property type="nucleotide sequence ID" value="NZ_CP041614.1"/>
</dbReference>
<protein>
    <submittedName>
        <fullName evidence="5">4Fe-4S dicluster domain-containing protein</fullName>
    </submittedName>
</protein>